<name>A0A133XF50_9RHOO</name>
<dbReference type="Proteomes" id="UP000070186">
    <property type="component" value="Unassembled WGS sequence"/>
</dbReference>
<evidence type="ECO:0000313" key="3">
    <source>
        <dbReference type="EMBL" id="KXB29578.1"/>
    </source>
</evidence>
<dbReference type="RefSeq" id="WP_157651345.1">
    <property type="nucleotide sequence ID" value="NZ_LODL01000035.1"/>
</dbReference>
<evidence type="ECO:0000313" key="4">
    <source>
        <dbReference type="Proteomes" id="UP000070186"/>
    </source>
</evidence>
<organism evidence="3 4">
    <name type="scientific">Dechloromonas denitrificans</name>
    <dbReference type="NCBI Taxonomy" id="281362"/>
    <lineage>
        <taxon>Bacteria</taxon>
        <taxon>Pseudomonadati</taxon>
        <taxon>Pseudomonadota</taxon>
        <taxon>Betaproteobacteria</taxon>
        <taxon>Rhodocyclales</taxon>
        <taxon>Azonexaceae</taxon>
        <taxon>Dechloromonas</taxon>
    </lineage>
</organism>
<sequence>MKQKMLIAALGVLFSLGANAAPVIYNNDIVSGQASFDATIAGVGGTVTTLSLSGLSSGSSWSLPGLTISSTNGAFRSIDSDYNSYRAAGRSYALGGQAIGINPTSPAAGSGLTFTFANPVNAFGLQIGDWATCCTSVTHADTGAPNGSNLFISFDGGATRLVANATSALTNPGNKDYNGDGVIDYVYTNFVAAIDDTSTFNSVTFYGDGFGEYLVAGGTLRYATVAQGSVTSAVPEPGTLALAGLALAGLAVSRRRKSA</sequence>
<dbReference type="InterPro" id="IPR013424">
    <property type="entry name" value="Ice-binding_C"/>
</dbReference>
<keyword evidence="4" id="KW-1185">Reference proteome</keyword>
<feature type="domain" description="Ice-binding protein C-terminal" evidence="2">
    <location>
        <begin position="233"/>
        <end position="255"/>
    </location>
</feature>
<dbReference type="AlphaFoldDB" id="A0A133XF50"/>
<keyword evidence="1" id="KW-0732">Signal</keyword>
<dbReference type="EMBL" id="LODL01000035">
    <property type="protein sequence ID" value="KXB29578.1"/>
    <property type="molecule type" value="Genomic_DNA"/>
</dbReference>
<feature type="signal peptide" evidence="1">
    <location>
        <begin position="1"/>
        <end position="20"/>
    </location>
</feature>
<evidence type="ECO:0000259" key="2">
    <source>
        <dbReference type="Pfam" id="PF07589"/>
    </source>
</evidence>
<dbReference type="NCBIfam" id="TIGR02595">
    <property type="entry name" value="PEP_CTERM"/>
    <property type="match status" value="1"/>
</dbReference>
<evidence type="ECO:0000256" key="1">
    <source>
        <dbReference type="SAM" id="SignalP"/>
    </source>
</evidence>
<reference evidence="3 4" key="1">
    <citation type="submission" date="2015-12" db="EMBL/GenBank/DDBJ databases">
        <title>Nitrous oxide reduction kinetics distinguish bacteria harboring typical versus atypical NosZ.</title>
        <authorList>
            <person name="Yoon S."/>
            <person name="Nissen S."/>
            <person name="Park D."/>
            <person name="Sanford R.A."/>
            <person name="Loeffler F.E."/>
        </authorList>
    </citation>
    <scope>NUCLEOTIDE SEQUENCE [LARGE SCALE GENOMIC DNA]</scope>
    <source>
        <strain evidence="3 4">ATCC BAA-841</strain>
    </source>
</reference>
<proteinExistence type="predicted"/>
<gene>
    <name evidence="3" type="ORF">AT959_16685</name>
</gene>
<dbReference type="Pfam" id="PF07589">
    <property type="entry name" value="PEP-CTERM"/>
    <property type="match status" value="1"/>
</dbReference>
<feature type="chain" id="PRO_5007459299" description="Ice-binding protein C-terminal domain-containing protein" evidence="1">
    <location>
        <begin position="21"/>
        <end position="259"/>
    </location>
</feature>
<dbReference type="STRING" id="281362.AT959_16685"/>
<comment type="caution">
    <text evidence="3">The sequence shown here is derived from an EMBL/GenBank/DDBJ whole genome shotgun (WGS) entry which is preliminary data.</text>
</comment>
<accession>A0A133XF50</accession>
<protein>
    <recommendedName>
        <fullName evidence="2">Ice-binding protein C-terminal domain-containing protein</fullName>
    </recommendedName>
</protein>